<protein>
    <recommendedName>
        <fullName evidence="3">Aminotransferase class I and II</fullName>
    </recommendedName>
</protein>
<dbReference type="InterPro" id="IPR015424">
    <property type="entry name" value="PyrdxlP-dep_Trfase"/>
</dbReference>
<organism evidence="1 2">
    <name type="scientific">Kribbella orskensis</name>
    <dbReference type="NCBI Taxonomy" id="2512216"/>
    <lineage>
        <taxon>Bacteria</taxon>
        <taxon>Bacillati</taxon>
        <taxon>Actinomycetota</taxon>
        <taxon>Actinomycetes</taxon>
        <taxon>Propionibacteriales</taxon>
        <taxon>Kribbellaceae</taxon>
        <taxon>Kribbella</taxon>
    </lineage>
</organism>
<dbReference type="RefSeq" id="WP_132195519.1">
    <property type="nucleotide sequence ID" value="NZ_SLWM01000027.1"/>
</dbReference>
<accession>A0ABY2B9M9</accession>
<comment type="caution">
    <text evidence="1">The sequence shown here is derived from an EMBL/GenBank/DDBJ whole genome shotgun (WGS) entry which is preliminary data.</text>
</comment>
<dbReference type="SUPFAM" id="SSF53383">
    <property type="entry name" value="PLP-dependent transferases"/>
    <property type="match status" value="1"/>
</dbReference>
<evidence type="ECO:0000313" key="2">
    <source>
        <dbReference type="Proteomes" id="UP000295818"/>
    </source>
</evidence>
<evidence type="ECO:0000313" key="1">
    <source>
        <dbReference type="EMBL" id="TCO12180.1"/>
    </source>
</evidence>
<evidence type="ECO:0008006" key="3">
    <source>
        <dbReference type="Google" id="ProtNLM"/>
    </source>
</evidence>
<sequence>MWRTATSIRALPNINELGLPASTLADRLLDEAGVAVLPGTAFGEYGENYPRFSYADSVDNIRRALDA</sequence>
<reference evidence="1 2" key="1">
    <citation type="journal article" date="2015" name="Stand. Genomic Sci.">
        <title>Genomic Encyclopedia of Bacterial and Archaeal Type Strains, Phase III: the genomes of soil and plant-associated and newly described type strains.</title>
        <authorList>
            <person name="Whitman W.B."/>
            <person name="Woyke T."/>
            <person name="Klenk H.P."/>
            <person name="Zhou Y."/>
            <person name="Lilburn T.G."/>
            <person name="Beck B.J."/>
            <person name="De Vos P."/>
            <person name="Vandamme P."/>
            <person name="Eisen J.A."/>
            <person name="Garrity G."/>
            <person name="Hugenholtz P."/>
            <person name="Kyrpides N.C."/>
        </authorList>
    </citation>
    <scope>NUCLEOTIDE SEQUENCE [LARGE SCALE GENOMIC DNA]</scope>
    <source>
        <strain evidence="1 2">VKM Ac-2538</strain>
    </source>
</reference>
<name>A0ABY2B9M9_9ACTN</name>
<dbReference type="InterPro" id="IPR015422">
    <property type="entry name" value="PyrdxlP-dep_Trfase_small"/>
</dbReference>
<proteinExistence type="predicted"/>
<gene>
    <name evidence="1" type="ORF">EV644_12771</name>
</gene>
<dbReference type="EMBL" id="SLWM01000027">
    <property type="protein sequence ID" value="TCO12180.1"/>
    <property type="molecule type" value="Genomic_DNA"/>
</dbReference>
<dbReference type="Gene3D" id="3.90.1150.10">
    <property type="entry name" value="Aspartate Aminotransferase, domain 1"/>
    <property type="match status" value="1"/>
</dbReference>
<keyword evidence="2" id="KW-1185">Reference proteome</keyword>
<dbReference type="Proteomes" id="UP000295818">
    <property type="component" value="Unassembled WGS sequence"/>
</dbReference>